<dbReference type="AlphaFoldDB" id="A0A101M0X6"/>
<keyword evidence="1" id="KW-0496">Mitochondrion</keyword>
<organism evidence="1">
    <name type="scientific">Picea glauca</name>
    <name type="common">White spruce</name>
    <name type="synonym">Pinus glauca</name>
    <dbReference type="NCBI Taxonomy" id="3330"/>
    <lineage>
        <taxon>Eukaryota</taxon>
        <taxon>Viridiplantae</taxon>
        <taxon>Streptophyta</taxon>
        <taxon>Embryophyta</taxon>
        <taxon>Tracheophyta</taxon>
        <taxon>Spermatophyta</taxon>
        <taxon>Pinopsida</taxon>
        <taxon>Pinidae</taxon>
        <taxon>Conifers I</taxon>
        <taxon>Pinales</taxon>
        <taxon>Pinaceae</taxon>
        <taxon>Picea</taxon>
    </lineage>
</organism>
<geneLocation type="mitochondrion" evidence="1"/>
<comment type="caution">
    <text evidence="1">The sequence shown here is derived from an EMBL/GenBank/DDBJ whole genome shotgun (WGS) entry which is preliminary data.</text>
</comment>
<reference evidence="1" key="1">
    <citation type="journal article" date="2015" name="Genome Biol. Evol.">
        <title>Organellar Genomes of White Spruce (Picea glauca): Assembly and Annotation.</title>
        <authorList>
            <person name="Jackman S.D."/>
            <person name="Warren R.L."/>
            <person name="Gibb E.A."/>
            <person name="Vandervalk B.P."/>
            <person name="Mohamadi H."/>
            <person name="Chu J."/>
            <person name="Raymond A."/>
            <person name="Pleasance S."/>
            <person name="Coope R."/>
            <person name="Wildung M.R."/>
            <person name="Ritland C.E."/>
            <person name="Bousquet J."/>
            <person name="Jones S.J."/>
            <person name="Bohlmann J."/>
            <person name="Birol I."/>
        </authorList>
    </citation>
    <scope>NUCLEOTIDE SEQUENCE [LARGE SCALE GENOMIC DNA]</scope>
    <source>
        <tissue evidence="1">Flushing bud</tissue>
    </source>
</reference>
<gene>
    <name evidence="1" type="ORF">ABT39_MTgene4248</name>
</gene>
<dbReference type="EMBL" id="LKAM01000004">
    <property type="protein sequence ID" value="KUM48912.1"/>
    <property type="molecule type" value="Genomic_DNA"/>
</dbReference>
<sequence length="72" mass="7969">MKNWEFHYELRPKAGAVNRAMCGLGFQGGRGSQTVIGLALKALVRCLGSFFQCKLTNLKSTFLAALVTMRFL</sequence>
<accession>A0A101M0X6</accession>
<proteinExistence type="predicted"/>
<protein>
    <submittedName>
        <fullName evidence="1">Uncharacterized protein</fullName>
    </submittedName>
</protein>
<evidence type="ECO:0000313" key="1">
    <source>
        <dbReference type="EMBL" id="KUM48912.1"/>
    </source>
</evidence>
<name>A0A101M0X6_PICGL</name>